<evidence type="ECO:0000313" key="3">
    <source>
        <dbReference type="EMBL" id="PLK30834.1"/>
    </source>
</evidence>
<dbReference type="PANTHER" id="PTHR23222:SF0">
    <property type="entry name" value="PROHIBITIN 1"/>
    <property type="match status" value="1"/>
</dbReference>
<dbReference type="GO" id="GO:0016020">
    <property type="term" value="C:membrane"/>
    <property type="evidence" value="ECO:0007669"/>
    <property type="project" value="InterPro"/>
</dbReference>
<dbReference type="SUPFAM" id="SSF117892">
    <property type="entry name" value="Band 7/SPFH domain"/>
    <property type="match status" value="1"/>
</dbReference>
<dbReference type="CDD" id="cd03401">
    <property type="entry name" value="SPFH_prohibitin"/>
    <property type="match status" value="1"/>
</dbReference>
<dbReference type="Pfam" id="PF01145">
    <property type="entry name" value="Band_7"/>
    <property type="match status" value="1"/>
</dbReference>
<dbReference type="SMART" id="SM00244">
    <property type="entry name" value="PHB"/>
    <property type="match status" value="1"/>
</dbReference>
<keyword evidence="3" id="KW-0378">Hydrolase</keyword>
<evidence type="ECO:0000259" key="2">
    <source>
        <dbReference type="SMART" id="SM00244"/>
    </source>
</evidence>
<proteinExistence type="predicted"/>
<keyword evidence="1" id="KW-0812">Transmembrane</keyword>
<dbReference type="InterPro" id="IPR000163">
    <property type="entry name" value="Prohibitin"/>
</dbReference>
<gene>
    <name evidence="3" type="ORF">CGS50_004280</name>
</gene>
<dbReference type="EMBL" id="NMTS02000001">
    <property type="protein sequence ID" value="PLK30834.1"/>
    <property type="molecule type" value="Genomic_DNA"/>
</dbReference>
<dbReference type="RefSeq" id="WP_097782196.1">
    <property type="nucleotide sequence ID" value="NZ_JBBNHN010000002.1"/>
</dbReference>
<name>A0A2J4JSJ5_9FIRM</name>
<dbReference type="AlphaFoldDB" id="A0A2J4JSJ5"/>
<dbReference type="Proteomes" id="UP000221015">
    <property type="component" value="Unassembled WGS sequence"/>
</dbReference>
<comment type="caution">
    <text evidence="3">The sequence shown here is derived from an EMBL/GenBank/DDBJ whole genome shotgun (WGS) entry which is preliminary data.</text>
</comment>
<keyword evidence="3" id="KW-0645">Protease</keyword>
<dbReference type="Gene3D" id="3.30.479.30">
    <property type="entry name" value="Band 7 domain"/>
    <property type="match status" value="1"/>
</dbReference>
<organism evidence="3 4">
    <name type="scientific">Faecalibacterium prausnitzii</name>
    <dbReference type="NCBI Taxonomy" id="853"/>
    <lineage>
        <taxon>Bacteria</taxon>
        <taxon>Bacillati</taxon>
        <taxon>Bacillota</taxon>
        <taxon>Clostridia</taxon>
        <taxon>Eubacteriales</taxon>
        <taxon>Oscillospiraceae</taxon>
        <taxon>Faecalibacterium</taxon>
    </lineage>
</organism>
<feature type="transmembrane region" description="Helical" evidence="1">
    <location>
        <begin position="28"/>
        <end position="47"/>
    </location>
</feature>
<keyword evidence="1" id="KW-0472">Membrane</keyword>
<evidence type="ECO:0000256" key="1">
    <source>
        <dbReference type="SAM" id="Phobius"/>
    </source>
</evidence>
<accession>A0A2J4JSJ5</accession>
<protein>
    <submittedName>
        <fullName evidence="3">Membrane protease</fullName>
    </submittedName>
</protein>
<dbReference type="PANTHER" id="PTHR23222">
    <property type="entry name" value="PROHIBITIN"/>
    <property type="match status" value="1"/>
</dbReference>
<dbReference type="PRINTS" id="PR00679">
    <property type="entry name" value="PROHIBITIN"/>
</dbReference>
<feature type="domain" description="Band 7" evidence="2">
    <location>
        <begin position="42"/>
        <end position="202"/>
    </location>
</feature>
<dbReference type="InterPro" id="IPR001107">
    <property type="entry name" value="Band_7"/>
</dbReference>
<dbReference type="InterPro" id="IPR036013">
    <property type="entry name" value="Band_7/SPFH_dom_sf"/>
</dbReference>
<reference evidence="3 4" key="1">
    <citation type="journal article" date="2017" name="Front. Microbiol.">
        <title>New Insights into the Diversity of the Genus Faecalibacterium.</title>
        <authorList>
            <person name="Benevides L."/>
            <person name="Burman S."/>
            <person name="Martin R."/>
            <person name="Robert V."/>
            <person name="Thomas M."/>
            <person name="Miquel S."/>
            <person name="Chain F."/>
            <person name="Sokol H."/>
            <person name="Bermudez-Humaran L.G."/>
            <person name="Morrison M."/>
            <person name="Langella P."/>
            <person name="Azevedo V.A."/>
            <person name="Chatel J.M."/>
            <person name="Soares S."/>
        </authorList>
    </citation>
    <scope>NUCLEOTIDE SEQUENCE [LARGE SCALE GENOMIC DNA]</scope>
    <source>
        <strain evidence="3 4">CNCM I 4542</strain>
    </source>
</reference>
<dbReference type="GO" id="GO:0008233">
    <property type="term" value="F:peptidase activity"/>
    <property type="evidence" value="ECO:0007669"/>
    <property type="project" value="UniProtKB-KW"/>
</dbReference>
<dbReference type="GO" id="GO:0006508">
    <property type="term" value="P:proteolysis"/>
    <property type="evidence" value="ECO:0007669"/>
    <property type="project" value="UniProtKB-KW"/>
</dbReference>
<evidence type="ECO:0000313" key="4">
    <source>
        <dbReference type="Proteomes" id="UP000221015"/>
    </source>
</evidence>
<sequence length="303" mass="33058">MILFIIGALFVLIALAILIFSDDAKRTAIIPAVVAVIFIGISCVSYVPTGYTGIVTTFGKVEDGTKDAGVVLKAPWQSIVKMDNRVQEMSMDLSAFSSDIQEVSTSVAVGYRINQANAMTIYKEVGKKYEDTLITPRVLETVKAVVAHYDASSLISNRDAVASQMDTKLREVLAQYNIDLQYISVTNFDFTDTFTDAVEAKVKAQQEKEKAETDADKRRVEAQATADADLIAANAEAEKSKVAADAELYVAEKKAEANRALNDSLNSNLLEYYKITDVESRWNGELPAYVGDGNSIPIINGIN</sequence>
<keyword evidence="1" id="KW-1133">Transmembrane helix</keyword>